<organism evidence="8 9">
    <name type="scientific">Schistosoma mekongi</name>
    <name type="common">Parasitic worm</name>
    <dbReference type="NCBI Taxonomy" id="38744"/>
    <lineage>
        <taxon>Eukaryota</taxon>
        <taxon>Metazoa</taxon>
        <taxon>Spiralia</taxon>
        <taxon>Lophotrochozoa</taxon>
        <taxon>Platyhelminthes</taxon>
        <taxon>Trematoda</taxon>
        <taxon>Digenea</taxon>
        <taxon>Strigeidida</taxon>
        <taxon>Schistosomatoidea</taxon>
        <taxon>Schistosomatidae</taxon>
        <taxon>Schistosoma</taxon>
    </lineage>
</organism>
<name>A0AAE1ZJ94_SCHME</name>
<reference evidence="8" key="1">
    <citation type="submission" date="2022-04" db="EMBL/GenBank/DDBJ databases">
        <authorList>
            <person name="Xu L."/>
            <person name="Lv Z."/>
        </authorList>
    </citation>
    <scope>NUCLEOTIDE SEQUENCE</scope>
    <source>
        <strain evidence="8">LV_2022a</strain>
    </source>
</reference>
<comment type="function">
    <text evidence="6">Forms chloride channels.</text>
</comment>
<protein>
    <recommendedName>
        <fullName evidence="6">Bestrophin homolog</fullName>
    </recommendedName>
</protein>
<evidence type="ECO:0000256" key="1">
    <source>
        <dbReference type="ARBA" id="ARBA00004370"/>
    </source>
</evidence>
<feature type="transmembrane region" description="Helical" evidence="6">
    <location>
        <begin position="225"/>
        <end position="253"/>
    </location>
</feature>
<sequence length="484" mass="55567">MTVQYSQIVLTGGPGVFFRLLLKWRGCIFKLIYIDVIVFMALYTLISCVYRYVLSNESQRMFEEIILFTRSFQGLIPVSFILGFYIDNVFMRFWRLFMTIPWVFKFCISIAGHLSGNSERARLMRRTCFRYMMSSLIMTSTRLNLVAKKRFPTPDFFVAAGILTEEELEIIINVNPVHVQPFVPIVWTTSLITLAGKEGFITNHHALVSIIDEINNFRQSLLDMFMIDFVCIPLVYTQVVTLAVYIYFIASLVGRQFIIDSSPYSSKTNSQDLYFPFFMFLEFIVYVGLLKVAETLVNPMGENDEDIDINEVIDFNWKTGWCIVDGMKKSAPAIVRDLHWRQSVIELPHTNESKRLASRPFRGSTYNINLPFNADMLGSALSLSQVGPSQDLTPRYLIRHSTINIPVRVMQTEATVPSEDDSSSRLNALDDHTAMDIMFSSSSPSNTPVANRLHEPIKEEDEEHDDDDDDDDHFYSKSKTSVMI</sequence>
<dbReference type="InterPro" id="IPR021134">
    <property type="entry name" value="Bestrophin-like"/>
</dbReference>
<keyword evidence="2 6" id="KW-0812">Transmembrane</keyword>
<keyword evidence="6" id="KW-0406">Ion transport</keyword>
<evidence type="ECO:0000256" key="6">
    <source>
        <dbReference type="RuleBase" id="RU363126"/>
    </source>
</evidence>
<evidence type="ECO:0000256" key="4">
    <source>
        <dbReference type="ARBA" id="ARBA00023136"/>
    </source>
</evidence>
<dbReference type="EMBL" id="JALJAT010000001">
    <property type="protein sequence ID" value="KAK4474367.1"/>
    <property type="molecule type" value="Genomic_DNA"/>
</dbReference>
<evidence type="ECO:0000256" key="7">
    <source>
        <dbReference type="SAM" id="MobiDB-lite"/>
    </source>
</evidence>
<evidence type="ECO:0000313" key="9">
    <source>
        <dbReference type="Proteomes" id="UP001292079"/>
    </source>
</evidence>
<dbReference type="GO" id="GO:0005254">
    <property type="term" value="F:chloride channel activity"/>
    <property type="evidence" value="ECO:0007669"/>
    <property type="project" value="UniProtKB-KW"/>
</dbReference>
<keyword evidence="6" id="KW-0813">Transport</keyword>
<dbReference type="PANTHER" id="PTHR10736">
    <property type="entry name" value="BESTROPHIN"/>
    <property type="match status" value="1"/>
</dbReference>
<keyword evidence="9" id="KW-1185">Reference proteome</keyword>
<evidence type="ECO:0000256" key="2">
    <source>
        <dbReference type="ARBA" id="ARBA00022692"/>
    </source>
</evidence>
<feature type="transmembrane region" description="Helical" evidence="6">
    <location>
        <begin position="31"/>
        <end position="53"/>
    </location>
</feature>
<keyword evidence="6" id="KW-1003">Cell membrane</keyword>
<reference evidence="8" key="2">
    <citation type="journal article" date="2023" name="Infect Dis Poverty">
        <title>Chromosome-scale genome of the human blood fluke Schistosoma mekongi and its implications for public health.</title>
        <authorList>
            <person name="Zhou M."/>
            <person name="Xu L."/>
            <person name="Xu D."/>
            <person name="Chen W."/>
            <person name="Khan J."/>
            <person name="Hu Y."/>
            <person name="Huang H."/>
            <person name="Wei H."/>
            <person name="Zhang Y."/>
            <person name="Chusongsang P."/>
            <person name="Tanasarnprasert K."/>
            <person name="Hu X."/>
            <person name="Limpanont Y."/>
            <person name="Lv Z."/>
        </authorList>
    </citation>
    <scope>NUCLEOTIDE SEQUENCE</scope>
    <source>
        <strain evidence="8">LV_2022a</strain>
    </source>
</reference>
<gene>
    <name evidence="8" type="ORF">MN116_001529</name>
</gene>
<comment type="subcellular location">
    <subcellularLocation>
        <location evidence="6">Cell membrane</location>
        <topology evidence="6">Multi-pass membrane protein</topology>
    </subcellularLocation>
    <subcellularLocation>
        <location evidence="1">Membrane</location>
    </subcellularLocation>
</comment>
<comment type="caution">
    <text evidence="8">The sequence shown here is derived from an EMBL/GenBank/DDBJ whole genome shotgun (WGS) entry which is preliminary data.</text>
</comment>
<dbReference type="Proteomes" id="UP001292079">
    <property type="component" value="Unassembled WGS sequence"/>
</dbReference>
<dbReference type="AlphaFoldDB" id="A0AAE1ZJ94"/>
<keyword evidence="6" id="KW-0868">Chloride</keyword>
<comment type="similarity">
    <text evidence="5 6">Belongs to the anion channel-forming bestrophin (TC 1.A.46) family. Calcium-sensitive chloride channel subfamily.</text>
</comment>
<accession>A0AAE1ZJ94</accession>
<keyword evidence="6" id="KW-0407">Ion channel</keyword>
<keyword evidence="4 6" id="KW-0472">Membrane</keyword>
<proteinExistence type="inferred from homology"/>
<feature type="transmembrane region" description="Helical" evidence="6">
    <location>
        <begin position="92"/>
        <end position="116"/>
    </location>
</feature>
<feature type="compositionally biased region" description="Acidic residues" evidence="7">
    <location>
        <begin position="458"/>
        <end position="472"/>
    </location>
</feature>
<dbReference type="GO" id="GO:0005886">
    <property type="term" value="C:plasma membrane"/>
    <property type="evidence" value="ECO:0007669"/>
    <property type="project" value="UniProtKB-SubCell"/>
</dbReference>
<evidence type="ECO:0000256" key="5">
    <source>
        <dbReference type="ARBA" id="ARBA00034769"/>
    </source>
</evidence>
<feature type="region of interest" description="Disordered" evidence="7">
    <location>
        <begin position="438"/>
        <end position="484"/>
    </location>
</feature>
<feature type="compositionally biased region" description="Polar residues" evidence="7">
    <location>
        <begin position="439"/>
        <end position="449"/>
    </location>
</feature>
<keyword evidence="6" id="KW-0869">Chloride channel</keyword>
<feature type="transmembrane region" description="Helical" evidence="6">
    <location>
        <begin position="273"/>
        <end position="293"/>
    </location>
</feature>
<dbReference type="GO" id="GO:0034707">
    <property type="term" value="C:chloride channel complex"/>
    <property type="evidence" value="ECO:0007669"/>
    <property type="project" value="UniProtKB-KW"/>
</dbReference>
<dbReference type="InterPro" id="IPR000615">
    <property type="entry name" value="Bestrophin"/>
</dbReference>
<dbReference type="PANTHER" id="PTHR10736:SF65">
    <property type="entry name" value="BESTROPHIN 1, ISOFORM C-RELATED"/>
    <property type="match status" value="1"/>
</dbReference>
<dbReference type="Pfam" id="PF01062">
    <property type="entry name" value="Bestrophin"/>
    <property type="match status" value="1"/>
</dbReference>
<feature type="transmembrane region" description="Helical" evidence="6">
    <location>
        <begin position="65"/>
        <end position="86"/>
    </location>
</feature>
<evidence type="ECO:0000256" key="3">
    <source>
        <dbReference type="ARBA" id="ARBA00022989"/>
    </source>
</evidence>
<evidence type="ECO:0000313" key="8">
    <source>
        <dbReference type="EMBL" id="KAK4474367.1"/>
    </source>
</evidence>
<keyword evidence="3 6" id="KW-1133">Transmembrane helix</keyword>